<name>T1ASQ3_9ZZZZ</name>
<feature type="non-terminal residue" evidence="1">
    <location>
        <position position="1"/>
    </location>
</feature>
<dbReference type="AlphaFoldDB" id="T1ASQ3"/>
<gene>
    <name evidence="1" type="ORF">B2A_03692</name>
</gene>
<sequence length="111" mass="12614">RTILFTGHVNETEARTISAWAHAHHAEFLPAERYVSEVFLPLAVDMRAVVVGFNLPFNLSRIAAGWEPKRKIVGKDAWTLWLLPRSNPRAAYTPRIRVQRVDSTKAFVGFT</sequence>
<comment type="caution">
    <text evidence="1">The sequence shown here is derived from an EMBL/GenBank/DDBJ whole genome shotgun (WGS) entry which is preliminary data.</text>
</comment>
<feature type="non-terminal residue" evidence="1">
    <location>
        <position position="111"/>
    </location>
</feature>
<reference evidence="1" key="1">
    <citation type="submission" date="2013-08" db="EMBL/GenBank/DDBJ databases">
        <authorList>
            <person name="Mendez C."/>
            <person name="Richter M."/>
            <person name="Ferrer M."/>
            <person name="Sanchez J."/>
        </authorList>
    </citation>
    <scope>NUCLEOTIDE SEQUENCE</scope>
</reference>
<accession>T1ASQ3</accession>
<reference evidence="1" key="2">
    <citation type="journal article" date="2014" name="ISME J.">
        <title>Microbial stratification in low pH oxic and suboxic macroscopic growths along an acid mine drainage.</title>
        <authorList>
            <person name="Mendez-Garcia C."/>
            <person name="Mesa V."/>
            <person name="Sprenger R.R."/>
            <person name="Richter M."/>
            <person name="Diez M.S."/>
            <person name="Solano J."/>
            <person name="Bargiela R."/>
            <person name="Golyshina O.V."/>
            <person name="Manteca A."/>
            <person name="Ramos J.L."/>
            <person name="Gallego J.R."/>
            <person name="Llorente I."/>
            <person name="Martins Dos Santos V.A."/>
            <person name="Jensen O.N."/>
            <person name="Pelaez A.I."/>
            <person name="Sanchez J."/>
            <person name="Ferrer M."/>
        </authorList>
    </citation>
    <scope>NUCLEOTIDE SEQUENCE</scope>
</reference>
<protein>
    <submittedName>
        <fullName evidence="1">Uncharacterized protein</fullName>
    </submittedName>
</protein>
<evidence type="ECO:0000313" key="1">
    <source>
        <dbReference type="EMBL" id="EQD60422.1"/>
    </source>
</evidence>
<dbReference type="EMBL" id="AUZZ01002457">
    <property type="protein sequence ID" value="EQD60422.1"/>
    <property type="molecule type" value="Genomic_DNA"/>
</dbReference>
<proteinExistence type="predicted"/>
<organism evidence="1">
    <name type="scientific">mine drainage metagenome</name>
    <dbReference type="NCBI Taxonomy" id="410659"/>
    <lineage>
        <taxon>unclassified sequences</taxon>
        <taxon>metagenomes</taxon>
        <taxon>ecological metagenomes</taxon>
    </lineage>
</organism>